<protein>
    <submittedName>
        <fullName evidence="3">Putative molybdopterin biosynthesis protein</fullName>
    </submittedName>
</protein>
<dbReference type="PANTHER" id="PTHR38431">
    <property type="entry name" value="BLL2305 PROTEIN"/>
    <property type="match status" value="1"/>
</dbReference>
<dbReference type="Pfam" id="PF12728">
    <property type="entry name" value="HTH_17"/>
    <property type="match status" value="1"/>
</dbReference>
<dbReference type="InterPro" id="IPR041657">
    <property type="entry name" value="HTH_17"/>
</dbReference>
<dbReference type="Gene3D" id="3.40.190.10">
    <property type="entry name" value="Periplasmic binding protein-like II"/>
    <property type="match status" value="1"/>
</dbReference>
<dbReference type="InterPro" id="IPR010093">
    <property type="entry name" value="SinI_DNA-bd"/>
</dbReference>
<dbReference type="SUPFAM" id="SSF53850">
    <property type="entry name" value="Periplasmic binding protein-like II"/>
    <property type="match status" value="1"/>
</dbReference>
<proteinExistence type="predicted"/>
<name>A0A369BCM7_9BACL</name>
<dbReference type="OrthoDB" id="9805928at2"/>
<dbReference type="InterPro" id="IPR024370">
    <property type="entry name" value="PBP_domain"/>
</dbReference>
<organism evidence="3 4">
    <name type="scientific">Fontibacillus phaseoli</name>
    <dbReference type="NCBI Taxonomy" id="1416533"/>
    <lineage>
        <taxon>Bacteria</taxon>
        <taxon>Bacillati</taxon>
        <taxon>Bacillota</taxon>
        <taxon>Bacilli</taxon>
        <taxon>Bacillales</taxon>
        <taxon>Paenibacillaceae</taxon>
        <taxon>Fontibacillus</taxon>
    </lineage>
</organism>
<dbReference type="NCBIfam" id="TIGR01764">
    <property type="entry name" value="excise"/>
    <property type="match status" value="1"/>
</dbReference>
<evidence type="ECO:0000313" key="3">
    <source>
        <dbReference type="EMBL" id="RCX17424.1"/>
    </source>
</evidence>
<keyword evidence="4" id="KW-1185">Reference proteome</keyword>
<reference evidence="3 4" key="1">
    <citation type="submission" date="2018-07" db="EMBL/GenBank/DDBJ databases">
        <title>Genomic Encyclopedia of Type Strains, Phase III (KMG-III): the genomes of soil and plant-associated and newly described type strains.</title>
        <authorList>
            <person name="Whitman W."/>
        </authorList>
    </citation>
    <scope>NUCLEOTIDE SEQUENCE [LARGE SCALE GENOMIC DNA]</scope>
    <source>
        <strain evidence="3 4">CECT 8333</strain>
    </source>
</reference>
<sequence>MNEVSYTTEEVAKLLKVSKLTVYDLIKKGELPAYRVGKQMRVDADDLEMYKQNAKSGNSTYAAIRAKGKLATVKRTVSHMQEFREEDPNLPGQTQISGALVITGQDLSLDVLAKHLERANPSLRPLRSHDGSLDSLISMYHGKSDIVSTHLLDGISGEYNIPYITRILTGHSYVVVNLLQRQAGLYVRQGNPKQLNTWADLSRPGIRLINREIGSGARVLLDEQLRAHGIDRSGIEGYDDVETSHLAVAGKVSSGQADLGVGIENAVSLISTVDFVPLIKERYDLVVLKSKQNTAWIQLLLQTLRSPEFRQELSSIRGYDLSLTGTVLYDTEDDFPTFKG</sequence>
<dbReference type="AlphaFoldDB" id="A0A369BCM7"/>
<accession>A0A369BCM7</accession>
<dbReference type="RefSeq" id="WP_114498058.1">
    <property type="nucleotide sequence ID" value="NZ_QPJW01000009.1"/>
</dbReference>
<dbReference type="PANTHER" id="PTHR38431:SF1">
    <property type="entry name" value="BLL2305 PROTEIN"/>
    <property type="match status" value="1"/>
</dbReference>
<evidence type="ECO:0000259" key="2">
    <source>
        <dbReference type="Pfam" id="PF12728"/>
    </source>
</evidence>
<evidence type="ECO:0000313" key="4">
    <source>
        <dbReference type="Proteomes" id="UP000253090"/>
    </source>
</evidence>
<feature type="domain" description="Helix-turn-helix" evidence="2">
    <location>
        <begin position="6"/>
        <end position="53"/>
    </location>
</feature>
<evidence type="ECO:0000259" key="1">
    <source>
        <dbReference type="Pfam" id="PF12727"/>
    </source>
</evidence>
<comment type="caution">
    <text evidence="3">The sequence shown here is derived from an EMBL/GenBank/DDBJ whole genome shotgun (WGS) entry which is preliminary data.</text>
</comment>
<feature type="domain" description="PBP" evidence="1">
    <location>
        <begin position="113"/>
        <end position="304"/>
    </location>
</feature>
<dbReference type="GO" id="GO:0003677">
    <property type="term" value="F:DNA binding"/>
    <property type="evidence" value="ECO:0007669"/>
    <property type="project" value="InterPro"/>
</dbReference>
<dbReference type="Proteomes" id="UP000253090">
    <property type="component" value="Unassembled WGS sequence"/>
</dbReference>
<dbReference type="Pfam" id="PF12727">
    <property type="entry name" value="PBP_like"/>
    <property type="match status" value="1"/>
</dbReference>
<dbReference type="InterPro" id="IPR009061">
    <property type="entry name" value="DNA-bd_dom_put_sf"/>
</dbReference>
<dbReference type="SUPFAM" id="SSF46955">
    <property type="entry name" value="Putative DNA-binding domain"/>
    <property type="match status" value="1"/>
</dbReference>
<gene>
    <name evidence="3" type="ORF">DFP94_109149</name>
</gene>
<dbReference type="EMBL" id="QPJW01000009">
    <property type="protein sequence ID" value="RCX17424.1"/>
    <property type="molecule type" value="Genomic_DNA"/>
</dbReference>